<dbReference type="InterPro" id="IPR051542">
    <property type="entry name" value="Hydrogenase_cytochrome"/>
</dbReference>
<dbReference type="PANTHER" id="PTHR30485:SF2">
    <property type="entry name" value="BLL0597 PROTEIN"/>
    <property type="match status" value="1"/>
</dbReference>
<sequence length="196" mass="21144">MTTPTPETASETRVWDPLVRLFHWSLAAGFAAAYIIEDHPLALHVWIGYLILALIAIRVTWGFVGSTHARFGDFVRGPRATLDYLRDAARLRAPRHLGHNPAGGAMVVALLLTVSATGLSGLALYGAEEFAGPLAGLTAGLSHDTAELIEGAHEFFANLTLLLVLLHVAGVLFSSFAHQENLIGSMISGRKRIERE</sequence>
<evidence type="ECO:0000256" key="4">
    <source>
        <dbReference type="ARBA" id="ARBA00022989"/>
    </source>
</evidence>
<dbReference type="Gene3D" id="1.20.950.20">
    <property type="entry name" value="Transmembrane di-heme cytochromes, Chain C"/>
    <property type="match status" value="1"/>
</dbReference>
<dbReference type="Pfam" id="PF01292">
    <property type="entry name" value="Ni_hydr_CYTB"/>
    <property type="match status" value="1"/>
</dbReference>
<gene>
    <name evidence="8" type="ORF">EDC29_101592</name>
</gene>
<dbReference type="PANTHER" id="PTHR30485">
    <property type="entry name" value="NI/FE-HYDROGENASE 1 B-TYPE CYTOCHROME SUBUNIT"/>
    <property type="match status" value="1"/>
</dbReference>
<dbReference type="RefSeq" id="WP_132228489.1">
    <property type="nucleotide sequence ID" value="NZ_NRRH01000023.1"/>
</dbReference>
<feature type="transmembrane region" description="Helical" evidence="6">
    <location>
        <begin position="155"/>
        <end position="177"/>
    </location>
</feature>
<reference evidence="8 9" key="1">
    <citation type="submission" date="2019-03" db="EMBL/GenBank/DDBJ databases">
        <title>Genomic Encyclopedia of Type Strains, Phase IV (KMG-IV): sequencing the most valuable type-strain genomes for metagenomic binning, comparative biology and taxonomic classification.</title>
        <authorList>
            <person name="Goeker M."/>
        </authorList>
    </citation>
    <scope>NUCLEOTIDE SEQUENCE [LARGE SCALE GENOMIC DNA]</scope>
    <source>
        <strain evidence="8 9">DSM 203</strain>
    </source>
</reference>
<feature type="transmembrane region" description="Helical" evidence="6">
    <location>
        <begin position="18"/>
        <end position="36"/>
    </location>
</feature>
<feature type="transmembrane region" description="Helical" evidence="6">
    <location>
        <begin position="102"/>
        <end position="125"/>
    </location>
</feature>
<dbReference type="InterPro" id="IPR011577">
    <property type="entry name" value="Cyt_b561_bac/Ni-Hgenase"/>
</dbReference>
<evidence type="ECO:0000256" key="1">
    <source>
        <dbReference type="ARBA" id="ARBA00004651"/>
    </source>
</evidence>
<dbReference type="GO" id="GO:0022904">
    <property type="term" value="P:respiratory electron transport chain"/>
    <property type="evidence" value="ECO:0007669"/>
    <property type="project" value="InterPro"/>
</dbReference>
<name>A0A4R4ALN0_MARGR</name>
<dbReference type="GO" id="GO:0005886">
    <property type="term" value="C:plasma membrane"/>
    <property type="evidence" value="ECO:0007669"/>
    <property type="project" value="UniProtKB-SubCell"/>
</dbReference>
<keyword evidence="4 6" id="KW-1133">Transmembrane helix</keyword>
<protein>
    <submittedName>
        <fullName evidence="8">Cytochrome b</fullName>
    </submittedName>
</protein>
<evidence type="ECO:0000256" key="2">
    <source>
        <dbReference type="ARBA" id="ARBA00022475"/>
    </source>
</evidence>
<keyword evidence="3 6" id="KW-0812">Transmembrane</keyword>
<dbReference type="SUPFAM" id="SSF81342">
    <property type="entry name" value="Transmembrane di-heme cytochromes"/>
    <property type="match status" value="1"/>
</dbReference>
<dbReference type="GO" id="GO:0009055">
    <property type="term" value="F:electron transfer activity"/>
    <property type="evidence" value="ECO:0007669"/>
    <property type="project" value="InterPro"/>
</dbReference>
<dbReference type="Proteomes" id="UP000295247">
    <property type="component" value="Unassembled WGS sequence"/>
</dbReference>
<dbReference type="InterPro" id="IPR016174">
    <property type="entry name" value="Di-haem_cyt_TM"/>
</dbReference>
<proteinExistence type="predicted"/>
<evidence type="ECO:0000313" key="9">
    <source>
        <dbReference type="Proteomes" id="UP000295247"/>
    </source>
</evidence>
<feature type="domain" description="Cytochrome b561 bacterial/Ni-hydrogenase" evidence="7">
    <location>
        <begin position="14"/>
        <end position="189"/>
    </location>
</feature>
<feature type="transmembrane region" description="Helical" evidence="6">
    <location>
        <begin position="42"/>
        <end position="61"/>
    </location>
</feature>
<evidence type="ECO:0000259" key="7">
    <source>
        <dbReference type="Pfam" id="PF01292"/>
    </source>
</evidence>
<evidence type="ECO:0000256" key="3">
    <source>
        <dbReference type="ARBA" id="ARBA00022692"/>
    </source>
</evidence>
<keyword evidence="5 6" id="KW-0472">Membrane</keyword>
<dbReference type="GO" id="GO:0020037">
    <property type="term" value="F:heme binding"/>
    <property type="evidence" value="ECO:0007669"/>
    <property type="project" value="TreeGrafter"/>
</dbReference>
<accession>A0A4R4ALN0</accession>
<dbReference type="AlphaFoldDB" id="A0A4R4ALN0"/>
<evidence type="ECO:0000256" key="5">
    <source>
        <dbReference type="ARBA" id="ARBA00023136"/>
    </source>
</evidence>
<comment type="caution">
    <text evidence="8">The sequence shown here is derived from an EMBL/GenBank/DDBJ whole genome shotgun (WGS) entry which is preliminary data.</text>
</comment>
<keyword evidence="2" id="KW-1003">Cell membrane</keyword>
<comment type="subcellular location">
    <subcellularLocation>
        <location evidence="1">Cell membrane</location>
        <topology evidence="1">Multi-pass membrane protein</topology>
    </subcellularLocation>
</comment>
<evidence type="ECO:0000313" key="8">
    <source>
        <dbReference type="EMBL" id="TCW40175.1"/>
    </source>
</evidence>
<evidence type="ECO:0000256" key="6">
    <source>
        <dbReference type="SAM" id="Phobius"/>
    </source>
</evidence>
<organism evidence="8 9">
    <name type="scientific">Marichromatium gracile</name>
    <name type="common">Chromatium gracile</name>
    <dbReference type="NCBI Taxonomy" id="1048"/>
    <lineage>
        <taxon>Bacteria</taxon>
        <taxon>Pseudomonadati</taxon>
        <taxon>Pseudomonadota</taxon>
        <taxon>Gammaproteobacteria</taxon>
        <taxon>Chromatiales</taxon>
        <taxon>Chromatiaceae</taxon>
        <taxon>Marichromatium</taxon>
    </lineage>
</organism>
<dbReference type="EMBL" id="SMDC01000001">
    <property type="protein sequence ID" value="TCW40175.1"/>
    <property type="molecule type" value="Genomic_DNA"/>
</dbReference>